<sequence>MIYNPKLSGGTERYDTADADIKAILDSHNVDNLIAVLARLGPLKMEIVDREFPSHPDNIKGTTLQQLIKGKTQGNSALQDGLLGLSHGPLKSDVIKVHDAMIIGSSTKDSILHEITLELTPRESNLLAYVYHKIYKAKLWQRIREAESGDSKELLQAVFDPRRQLLPASNTTDAMQLTIDDVQSLNRISASHSQKEKRHMFISILTGRTRPHLARISKMYQEKYGKSLSQLVQSQLEGDYRSALLFVAQGINTSPKYPPDLDPRALRDARRLEETMAGVGINKDILAMRVLRAHWSRERMDSLIEAFPHVNEKHLQLRDRVTGKGEKGMLGKLRIGNYGQAVNEFKFLILVLISDFEG</sequence>
<gene>
    <name evidence="4" type="ORF">B0H16DRAFT_911336</name>
</gene>
<dbReference type="InterPro" id="IPR037104">
    <property type="entry name" value="Annexin_sf"/>
</dbReference>
<dbReference type="AlphaFoldDB" id="A0AAD7IS07"/>
<dbReference type="GO" id="GO:0012506">
    <property type="term" value="C:vesicle membrane"/>
    <property type="evidence" value="ECO:0007669"/>
    <property type="project" value="TreeGrafter"/>
</dbReference>
<dbReference type="PROSITE" id="PS51897">
    <property type="entry name" value="ANNEXIN_2"/>
    <property type="match status" value="1"/>
</dbReference>
<dbReference type="EMBL" id="JARKIB010000074">
    <property type="protein sequence ID" value="KAJ7748102.1"/>
    <property type="molecule type" value="Genomic_DNA"/>
</dbReference>
<reference evidence="4" key="1">
    <citation type="submission" date="2023-03" db="EMBL/GenBank/DDBJ databases">
        <title>Massive genome expansion in bonnet fungi (Mycena s.s.) driven by repeated elements and novel gene families across ecological guilds.</title>
        <authorList>
            <consortium name="Lawrence Berkeley National Laboratory"/>
            <person name="Harder C.B."/>
            <person name="Miyauchi S."/>
            <person name="Viragh M."/>
            <person name="Kuo A."/>
            <person name="Thoen E."/>
            <person name="Andreopoulos B."/>
            <person name="Lu D."/>
            <person name="Skrede I."/>
            <person name="Drula E."/>
            <person name="Henrissat B."/>
            <person name="Morin E."/>
            <person name="Kohler A."/>
            <person name="Barry K."/>
            <person name="LaButti K."/>
            <person name="Morin E."/>
            <person name="Salamov A."/>
            <person name="Lipzen A."/>
            <person name="Mereny Z."/>
            <person name="Hegedus B."/>
            <person name="Baldrian P."/>
            <person name="Stursova M."/>
            <person name="Weitz H."/>
            <person name="Taylor A."/>
            <person name="Grigoriev I.V."/>
            <person name="Nagy L.G."/>
            <person name="Martin F."/>
            <person name="Kauserud H."/>
        </authorList>
    </citation>
    <scope>NUCLEOTIDE SEQUENCE</scope>
    <source>
        <strain evidence="4">CBHHK182m</strain>
    </source>
</reference>
<dbReference type="SUPFAM" id="SSF47874">
    <property type="entry name" value="Annexin"/>
    <property type="match status" value="1"/>
</dbReference>
<dbReference type="PANTHER" id="PTHR10502">
    <property type="entry name" value="ANNEXIN"/>
    <property type="match status" value="1"/>
</dbReference>
<keyword evidence="5" id="KW-1185">Reference proteome</keyword>
<dbReference type="GO" id="GO:0005509">
    <property type="term" value="F:calcium ion binding"/>
    <property type="evidence" value="ECO:0007669"/>
    <property type="project" value="InterPro"/>
</dbReference>
<evidence type="ECO:0000313" key="4">
    <source>
        <dbReference type="EMBL" id="KAJ7748102.1"/>
    </source>
</evidence>
<dbReference type="PANTHER" id="PTHR10502:SF102">
    <property type="entry name" value="ANNEXIN B11"/>
    <property type="match status" value="1"/>
</dbReference>
<dbReference type="Pfam" id="PF00191">
    <property type="entry name" value="Annexin"/>
    <property type="match status" value="1"/>
</dbReference>
<dbReference type="GO" id="GO:0005737">
    <property type="term" value="C:cytoplasm"/>
    <property type="evidence" value="ECO:0007669"/>
    <property type="project" value="TreeGrafter"/>
</dbReference>
<organism evidence="4 5">
    <name type="scientific">Mycena metata</name>
    <dbReference type="NCBI Taxonomy" id="1033252"/>
    <lineage>
        <taxon>Eukaryota</taxon>
        <taxon>Fungi</taxon>
        <taxon>Dikarya</taxon>
        <taxon>Basidiomycota</taxon>
        <taxon>Agaricomycotina</taxon>
        <taxon>Agaricomycetes</taxon>
        <taxon>Agaricomycetidae</taxon>
        <taxon>Agaricales</taxon>
        <taxon>Marasmiineae</taxon>
        <taxon>Mycenaceae</taxon>
        <taxon>Mycena</taxon>
    </lineage>
</organism>
<keyword evidence="3" id="KW-0041">Annexin</keyword>
<proteinExistence type="inferred from homology"/>
<evidence type="ECO:0000313" key="5">
    <source>
        <dbReference type="Proteomes" id="UP001215598"/>
    </source>
</evidence>
<dbReference type="GO" id="GO:0005886">
    <property type="term" value="C:plasma membrane"/>
    <property type="evidence" value="ECO:0007669"/>
    <property type="project" value="TreeGrafter"/>
</dbReference>
<dbReference type="InterPro" id="IPR018502">
    <property type="entry name" value="Annexin_repeat"/>
</dbReference>
<name>A0AAD7IS07_9AGAR</name>
<keyword evidence="2" id="KW-0677">Repeat</keyword>
<dbReference type="GO" id="GO:0005544">
    <property type="term" value="F:calcium-dependent phospholipid binding"/>
    <property type="evidence" value="ECO:0007669"/>
    <property type="project" value="InterPro"/>
</dbReference>
<dbReference type="GO" id="GO:0001786">
    <property type="term" value="F:phosphatidylserine binding"/>
    <property type="evidence" value="ECO:0007669"/>
    <property type="project" value="TreeGrafter"/>
</dbReference>
<protein>
    <recommendedName>
        <fullName evidence="6">Annexin</fullName>
    </recommendedName>
</protein>
<evidence type="ECO:0008006" key="6">
    <source>
        <dbReference type="Google" id="ProtNLM"/>
    </source>
</evidence>
<accession>A0AAD7IS07</accession>
<dbReference type="Proteomes" id="UP001215598">
    <property type="component" value="Unassembled WGS sequence"/>
</dbReference>
<comment type="caution">
    <text evidence="4">The sequence shown here is derived from an EMBL/GenBank/DDBJ whole genome shotgun (WGS) entry which is preliminary data.</text>
</comment>
<dbReference type="GO" id="GO:0005634">
    <property type="term" value="C:nucleus"/>
    <property type="evidence" value="ECO:0007669"/>
    <property type="project" value="TreeGrafter"/>
</dbReference>
<evidence type="ECO:0000256" key="1">
    <source>
        <dbReference type="ARBA" id="ARBA00007831"/>
    </source>
</evidence>
<dbReference type="Gene3D" id="1.10.220.10">
    <property type="entry name" value="Annexin"/>
    <property type="match status" value="2"/>
</dbReference>
<evidence type="ECO:0000256" key="2">
    <source>
        <dbReference type="ARBA" id="ARBA00022737"/>
    </source>
</evidence>
<evidence type="ECO:0000256" key="3">
    <source>
        <dbReference type="ARBA" id="ARBA00023216"/>
    </source>
</evidence>
<dbReference type="SMART" id="SM00335">
    <property type="entry name" value="ANX"/>
    <property type="match status" value="2"/>
</dbReference>
<comment type="similarity">
    <text evidence="1">Belongs to the annexin family.</text>
</comment>